<dbReference type="EC" id="2.7.11.1" evidence="7"/>
<proteinExistence type="inferred from homology"/>
<dbReference type="RefSeq" id="WP_067543124.1">
    <property type="nucleotide sequence ID" value="NZ_AP025567.1"/>
</dbReference>
<dbReference type="Gene3D" id="3.30.565.10">
    <property type="entry name" value="Histidine kinase-like ATPase, C-terminal domain"/>
    <property type="match status" value="1"/>
</dbReference>
<dbReference type="Pfam" id="PF13581">
    <property type="entry name" value="HATPase_c_2"/>
    <property type="match status" value="1"/>
</dbReference>
<evidence type="ECO:0000256" key="7">
    <source>
        <dbReference type="HAMAP-Rule" id="MF_00637"/>
    </source>
</evidence>
<dbReference type="PANTHER" id="PTHR35526">
    <property type="entry name" value="ANTI-SIGMA-F FACTOR RSBW-RELATED"/>
    <property type="match status" value="1"/>
</dbReference>
<evidence type="ECO:0000256" key="1">
    <source>
        <dbReference type="ARBA" id="ARBA00022527"/>
    </source>
</evidence>
<dbReference type="EMBL" id="QRMS01000002">
    <property type="protein sequence ID" value="RHJ88649.1"/>
    <property type="molecule type" value="Genomic_DNA"/>
</dbReference>
<keyword evidence="3 7" id="KW-0547">Nucleotide-binding</keyword>
<dbReference type="NCBIfam" id="TIGR01925">
    <property type="entry name" value="spIIAB"/>
    <property type="match status" value="1"/>
</dbReference>
<keyword evidence="5 7" id="KW-0067">ATP-binding</keyword>
<dbReference type="GO" id="GO:0042174">
    <property type="term" value="P:negative regulation of sporulation resulting in formation of a cellular spore"/>
    <property type="evidence" value="ECO:0007669"/>
    <property type="project" value="InterPro"/>
</dbReference>
<protein>
    <recommendedName>
        <fullName evidence="7">Anti-sigma F factor</fullName>
        <ecNumber evidence="7">2.7.11.1</ecNumber>
    </recommendedName>
    <alternativeName>
        <fullName evidence="7">Stage II sporulation protein AB</fullName>
    </alternativeName>
</protein>
<evidence type="ECO:0000256" key="5">
    <source>
        <dbReference type="ARBA" id="ARBA00022840"/>
    </source>
</evidence>
<dbReference type="Proteomes" id="UP000284841">
    <property type="component" value="Unassembled WGS sequence"/>
</dbReference>
<evidence type="ECO:0000313" key="10">
    <source>
        <dbReference type="Proteomes" id="UP000284841"/>
    </source>
</evidence>
<gene>
    <name evidence="7" type="primary">spoIIAB</name>
    <name evidence="9" type="ORF">DW099_09740</name>
</gene>
<comment type="similarity">
    <text evidence="7">Belongs to the anti-sigma-factor family.</text>
</comment>
<dbReference type="InterPro" id="IPR036890">
    <property type="entry name" value="HATPase_C_sf"/>
</dbReference>
<dbReference type="SMART" id="SM00387">
    <property type="entry name" value="HATPase_c"/>
    <property type="match status" value="1"/>
</dbReference>
<dbReference type="InterPro" id="IPR003594">
    <property type="entry name" value="HATPase_dom"/>
</dbReference>
<keyword evidence="1 7" id="KW-0723">Serine/threonine-protein kinase</keyword>
<dbReference type="GO" id="GO:0030435">
    <property type="term" value="P:sporulation resulting in formation of a cellular spore"/>
    <property type="evidence" value="ECO:0007669"/>
    <property type="project" value="UniProtKB-KW"/>
</dbReference>
<dbReference type="AlphaFoldDB" id="A0A415E4Y4"/>
<accession>A0A415E4Y4</accession>
<comment type="catalytic activity">
    <reaction evidence="7">
        <text>L-seryl-[protein] + ATP = O-phospho-L-seryl-[protein] + ADP + H(+)</text>
        <dbReference type="Rhea" id="RHEA:17989"/>
        <dbReference type="Rhea" id="RHEA-COMP:9863"/>
        <dbReference type="Rhea" id="RHEA-COMP:11604"/>
        <dbReference type="ChEBI" id="CHEBI:15378"/>
        <dbReference type="ChEBI" id="CHEBI:29999"/>
        <dbReference type="ChEBI" id="CHEBI:30616"/>
        <dbReference type="ChEBI" id="CHEBI:83421"/>
        <dbReference type="ChEBI" id="CHEBI:456216"/>
        <dbReference type="EC" id="2.7.11.1"/>
    </reaction>
</comment>
<keyword evidence="2 7" id="KW-0808">Transferase</keyword>
<dbReference type="STRING" id="1776384.GCA_900086585_04309"/>
<reference evidence="9 10" key="1">
    <citation type="submission" date="2018-08" db="EMBL/GenBank/DDBJ databases">
        <title>A genome reference for cultivated species of the human gut microbiota.</title>
        <authorList>
            <person name="Zou Y."/>
            <person name="Xue W."/>
            <person name="Luo G."/>
        </authorList>
    </citation>
    <scope>NUCLEOTIDE SEQUENCE [LARGE SCALE GENOMIC DNA]</scope>
    <source>
        <strain evidence="9 10">AM07-24</strain>
    </source>
</reference>
<dbReference type="HAMAP" id="MF_00637">
    <property type="entry name" value="Anti_sigma_F"/>
    <property type="match status" value="1"/>
</dbReference>
<dbReference type="GO" id="GO:0106310">
    <property type="term" value="F:protein serine kinase activity"/>
    <property type="evidence" value="ECO:0007669"/>
    <property type="project" value="RHEA"/>
</dbReference>
<evidence type="ECO:0000313" key="9">
    <source>
        <dbReference type="EMBL" id="RHJ88649.1"/>
    </source>
</evidence>
<dbReference type="GO" id="GO:0005524">
    <property type="term" value="F:ATP binding"/>
    <property type="evidence" value="ECO:0007669"/>
    <property type="project" value="UniProtKB-KW"/>
</dbReference>
<dbReference type="GeneID" id="83006577"/>
<organism evidence="9 10">
    <name type="scientific">Emergencia timonensis</name>
    <dbReference type="NCBI Taxonomy" id="1776384"/>
    <lineage>
        <taxon>Bacteria</taxon>
        <taxon>Bacillati</taxon>
        <taxon>Bacillota</taxon>
        <taxon>Clostridia</taxon>
        <taxon>Peptostreptococcales</taxon>
        <taxon>Anaerovoracaceae</taxon>
        <taxon>Emergencia</taxon>
    </lineage>
</organism>
<evidence type="ECO:0000256" key="2">
    <source>
        <dbReference type="ARBA" id="ARBA00022679"/>
    </source>
</evidence>
<evidence type="ECO:0000256" key="4">
    <source>
        <dbReference type="ARBA" id="ARBA00022777"/>
    </source>
</evidence>
<dbReference type="OrthoDB" id="9768808at2"/>
<dbReference type="PANTHER" id="PTHR35526:SF3">
    <property type="entry name" value="ANTI-SIGMA-F FACTOR RSBW"/>
    <property type="match status" value="1"/>
</dbReference>
<comment type="function">
    <text evidence="7">Binds to sigma F and blocks its ability to form an RNA polymerase holoenzyme (E-sigma F). Phosphorylates SpoIIAA on a serine residue. This phosphorylation may enable SpoIIAA to act as an anti-anti-sigma factor that counteracts SpoIIAB and thus releases sigma F from inhibition.</text>
</comment>
<comment type="catalytic activity">
    <reaction evidence="7">
        <text>L-threonyl-[protein] + ATP = O-phospho-L-threonyl-[protein] + ADP + H(+)</text>
        <dbReference type="Rhea" id="RHEA:46608"/>
        <dbReference type="Rhea" id="RHEA-COMP:11060"/>
        <dbReference type="Rhea" id="RHEA-COMP:11605"/>
        <dbReference type="ChEBI" id="CHEBI:15378"/>
        <dbReference type="ChEBI" id="CHEBI:30013"/>
        <dbReference type="ChEBI" id="CHEBI:30616"/>
        <dbReference type="ChEBI" id="CHEBI:61977"/>
        <dbReference type="ChEBI" id="CHEBI:456216"/>
        <dbReference type="EC" id="2.7.11.1"/>
    </reaction>
</comment>
<evidence type="ECO:0000259" key="8">
    <source>
        <dbReference type="SMART" id="SM00387"/>
    </source>
</evidence>
<feature type="domain" description="Histidine kinase/HSP90-like ATPase" evidence="8">
    <location>
        <begin position="36"/>
        <end position="142"/>
    </location>
</feature>
<dbReference type="GO" id="GO:0016989">
    <property type="term" value="F:sigma factor antagonist activity"/>
    <property type="evidence" value="ECO:0007669"/>
    <property type="project" value="InterPro"/>
</dbReference>
<comment type="caution">
    <text evidence="9">The sequence shown here is derived from an EMBL/GenBank/DDBJ whole genome shotgun (WGS) entry which is preliminary data.</text>
</comment>
<dbReference type="SUPFAM" id="SSF55874">
    <property type="entry name" value="ATPase domain of HSP90 chaperone/DNA topoisomerase II/histidine kinase"/>
    <property type="match status" value="1"/>
</dbReference>
<dbReference type="GO" id="GO:0030436">
    <property type="term" value="P:asexual sporulation"/>
    <property type="evidence" value="ECO:0007669"/>
    <property type="project" value="UniProtKB-UniRule"/>
</dbReference>
<evidence type="ECO:0000256" key="3">
    <source>
        <dbReference type="ARBA" id="ARBA00022741"/>
    </source>
</evidence>
<evidence type="ECO:0000256" key="6">
    <source>
        <dbReference type="ARBA" id="ARBA00022969"/>
    </source>
</evidence>
<keyword evidence="4 7" id="KW-0418">Kinase</keyword>
<dbReference type="GO" id="GO:0004674">
    <property type="term" value="F:protein serine/threonine kinase activity"/>
    <property type="evidence" value="ECO:0007669"/>
    <property type="project" value="UniProtKB-KW"/>
</dbReference>
<keyword evidence="6 7" id="KW-0749">Sporulation</keyword>
<name>A0A415E4Y4_9FIRM</name>
<dbReference type="InterPro" id="IPR050267">
    <property type="entry name" value="Anti-sigma-factor_SerPK"/>
</dbReference>
<keyword evidence="10" id="KW-1185">Reference proteome</keyword>
<sequence>MEGNIVKLEFEALPENQGFARSVVSAYCVSLDPTLEELTEIKTAVSEAVSNAIIHGYERKGTGQIEMELKTMDKDKVYIKITDYGKGIRDIKKAREPMFSTEESREMSGMGFTVMESFVDKVFVESEPDKGTAVTLIKYLDTYYGV</sequence>
<dbReference type="InterPro" id="IPR010194">
    <property type="entry name" value="Anti-sigma_F"/>
</dbReference>